<dbReference type="SUPFAM" id="SSF46565">
    <property type="entry name" value="Chaperone J-domain"/>
    <property type="match status" value="1"/>
</dbReference>
<evidence type="ECO:0000313" key="9">
    <source>
        <dbReference type="Proteomes" id="UP000027586"/>
    </source>
</evidence>
<feature type="transmembrane region" description="Helical" evidence="6">
    <location>
        <begin position="255"/>
        <end position="276"/>
    </location>
</feature>
<dbReference type="AlphaFoldDB" id="A0A068RIQ3"/>
<protein>
    <recommendedName>
        <fullName evidence="7">J domain-containing protein</fullName>
    </recommendedName>
</protein>
<dbReference type="InterPro" id="IPR036869">
    <property type="entry name" value="J_dom_sf"/>
</dbReference>
<dbReference type="InterPro" id="IPR018253">
    <property type="entry name" value="DnaJ_domain_CS"/>
</dbReference>
<feature type="transmembrane region" description="Helical" evidence="6">
    <location>
        <begin position="288"/>
        <end position="307"/>
    </location>
</feature>
<evidence type="ECO:0000256" key="1">
    <source>
        <dbReference type="ARBA" id="ARBA00004635"/>
    </source>
</evidence>
<dbReference type="SMART" id="SM00271">
    <property type="entry name" value="DnaJ"/>
    <property type="match status" value="1"/>
</dbReference>
<dbReference type="EMBL" id="CBTN010000005">
    <property type="protein sequence ID" value="CDH50023.1"/>
    <property type="molecule type" value="Genomic_DNA"/>
</dbReference>
<keyword evidence="6" id="KW-1133">Transmembrane helix</keyword>
<dbReference type="PROSITE" id="PS00636">
    <property type="entry name" value="DNAJ_1"/>
    <property type="match status" value="1"/>
</dbReference>
<proteinExistence type="predicted"/>
<feature type="transmembrane region" description="Helical" evidence="6">
    <location>
        <begin position="215"/>
        <end position="243"/>
    </location>
</feature>
<evidence type="ECO:0000259" key="7">
    <source>
        <dbReference type="PROSITE" id="PS50076"/>
    </source>
</evidence>
<organism evidence="8 9">
    <name type="scientific">Lichtheimia corymbifera JMRC:FSU:9682</name>
    <dbReference type="NCBI Taxonomy" id="1263082"/>
    <lineage>
        <taxon>Eukaryota</taxon>
        <taxon>Fungi</taxon>
        <taxon>Fungi incertae sedis</taxon>
        <taxon>Mucoromycota</taxon>
        <taxon>Mucoromycotina</taxon>
        <taxon>Mucoromycetes</taxon>
        <taxon>Mucorales</taxon>
        <taxon>Lichtheimiaceae</taxon>
        <taxon>Lichtheimia</taxon>
    </lineage>
</organism>
<evidence type="ECO:0000256" key="2">
    <source>
        <dbReference type="ARBA" id="ARBA00023136"/>
    </source>
</evidence>
<dbReference type="InterPro" id="IPR019396">
    <property type="entry name" value="TM_Fragile-X-F-assoc"/>
</dbReference>
<evidence type="ECO:0000313" key="8">
    <source>
        <dbReference type="EMBL" id="CDH50023.1"/>
    </source>
</evidence>
<sequence length="425" mass="48314">MERNTTAYYETLGVSKSATPEEIKKAYRRLALRYHPDKNPDSADQFKSISVAYEVLSDEQKRRVYDRYGELGLQMMDTVASPLFDPEIESMLFSLFFTIGLVFALLIIFFAFLTVRIDEIVLWSWGVVWIPLWIVNAILGYMVVKYFIKALRNDKDDDDDDDDDHDEDDETKRAQRKAARRRLRVMQQGVFVLYWILVLLFQIFIVLRLDERVNWSAAVIFIPYFILEGIHFILQAVAFTLAIRAGGPMVDKRQIPVLVFKQFWLFAIRLVLFVLIATRIDGTIQCSWGVVFIPLYVVAVKYGVQLAMSYATYSRLTAQPELAHQGKVSVVLGVVALVVVGALAYALIGLLARRLDGINYIRMATVFVPLFIVLALLCCCAGCCLPCMVMISTAADMDDLEQQQQLVDPNRRITQSGESSSSSTM</sequence>
<keyword evidence="5" id="KW-0449">Lipoprotein</keyword>
<feature type="transmembrane region" description="Helical" evidence="6">
    <location>
        <begin position="328"/>
        <end position="352"/>
    </location>
</feature>
<dbReference type="GO" id="GO:0005737">
    <property type="term" value="C:cytoplasm"/>
    <property type="evidence" value="ECO:0007669"/>
    <property type="project" value="UniProtKB-ARBA"/>
</dbReference>
<dbReference type="PRINTS" id="PR00625">
    <property type="entry name" value="JDOMAIN"/>
</dbReference>
<name>A0A068RIQ3_9FUNG</name>
<dbReference type="InterPro" id="IPR001623">
    <property type="entry name" value="DnaJ_domain"/>
</dbReference>
<dbReference type="InterPro" id="IPR036259">
    <property type="entry name" value="MFS_trans_sf"/>
</dbReference>
<dbReference type="PANTHER" id="PTHR44027:SF7">
    <property type="entry name" value="DNAJ HOMOLOG SUBFAMILY C MEMBER 5 HOMOLOG"/>
    <property type="match status" value="1"/>
</dbReference>
<comment type="caution">
    <text evidence="8">The sequence shown here is derived from an EMBL/GenBank/DDBJ whole genome shotgun (WGS) entry which is preliminary data.</text>
</comment>
<dbReference type="PANTHER" id="PTHR44027">
    <property type="entry name" value="DNAJ HOMOLOG SUBFAMILY C MEMBER 5 HOMOLOG"/>
    <property type="match status" value="1"/>
</dbReference>
<keyword evidence="6" id="KW-0812">Transmembrane</keyword>
<dbReference type="PROSITE" id="PS50076">
    <property type="entry name" value="DNAJ_2"/>
    <property type="match status" value="1"/>
</dbReference>
<reference evidence="8" key="1">
    <citation type="submission" date="2013-08" db="EMBL/GenBank/DDBJ databases">
        <title>Gene expansion shapes genome architecture in the human pathogen Lichtheimia corymbifera: an evolutionary genomics analysis in the ancient terrestrial Mucorales (Mucoromycotina).</title>
        <authorList>
            <person name="Schwartze V.U."/>
            <person name="Winter S."/>
            <person name="Shelest E."/>
            <person name="Marcet-Houben M."/>
            <person name="Horn F."/>
            <person name="Wehner S."/>
            <person name="Hoffmann K."/>
            <person name="Riege K."/>
            <person name="Sammeth M."/>
            <person name="Nowrousian M."/>
            <person name="Valiante V."/>
            <person name="Linde J."/>
            <person name="Jacobsen I.D."/>
            <person name="Marz M."/>
            <person name="Brakhage A.A."/>
            <person name="Gabaldon T."/>
            <person name="Bocker S."/>
            <person name="Voigt K."/>
        </authorList>
    </citation>
    <scope>NUCLEOTIDE SEQUENCE [LARGE SCALE GENOMIC DNA]</scope>
    <source>
        <strain evidence="8">FSU 9682</strain>
    </source>
</reference>
<keyword evidence="2 6" id="KW-0472">Membrane</keyword>
<feature type="transmembrane region" description="Helical" evidence="6">
    <location>
        <begin position="92"/>
        <end position="114"/>
    </location>
</feature>
<dbReference type="Proteomes" id="UP000027586">
    <property type="component" value="Unassembled WGS sequence"/>
</dbReference>
<dbReference type="InterPro" id="IPR051434">
    <property type="entry name" value="DnaJ_C_subfamily_member5"/>
</dbReference>
<evidence type="ECO:0000256" key="5">
    <source>
        <dbReference type="ARBA" id="ARBA00023288"/>
    </source>
</evidence>
<dbReference type="Gene3D" id="1.10.287.110">
    <property type="entry name" value="DnaJ domain"/>
    <property type="match status" value="1"/>
</dbReference>
<dbReference type="OrthoDB" id="10250354at2759"/>
<dbReference type="SUPFAM" id="SSF103473">
    <property type="entry name" value="MFS general substrate transporter"/>
    <property type="match status" value="1"/>
</dbReference>
<evidence type="ECO:0000256" key="3">
    <source>
        <dbReference type="ARBA" id="ARBA00023139"/>
    </source>
</evidence>
<dbReference type="STRING" id="1263082.A0A068RIQ3"/>
<feature type="transmembrane region" description="Helical" evidence="6">
    <location>
        <begin position="120"/>
        <end position="144"/>
    </location>
</feature>
<feature type="transmembrane region" description="Helical" evidence="6">
    <location>
        <begin position="364"/>
        <end position="391"/>
    </location>
</feature>
<accession>A0A068RIQ3</accession>
<keyword evidence="9" id="KW-1185">Reference proteome</keyword>
<feature type="transmembrane region" description="Helical" evidence="6">
    <location>
        <begin position="190"/>
        <end position="209"/>
    </location>
</feature>
<dbReference type="GO" id="GO:0016020">
    <property type="term" value="C:membrane"/>
    <property type="evidence" value="ECO:0007669"/>
    <property type="project" value="UniProtKB-SubCell"/>
</dbReference>
<evidence type="ECO:0000256" key="4">
    <source>
        <dbReference type="ARBA" id="ARBA00023186"/>
    </source>
</evidence>
<dbReference type="Pfam" id="PF10269">
    <property type="entry name" value="Tmemb_185A"/>
    <property type="match status" value="1"/>
</dbReference>
<keyword evidence="4" id="KW-0143">Chaperone</keyword>
<dbReference type="CDD" id="cd06257">
    <property type="entry name" value="DnaJ"/>
    <property type="match status" value="1"/>
</dbReference>
<evidence type="ECO:0000256" key="6">
    <source>
        <dbReference type="SAM" id="Phobius"/>
    </source>
</evidence>
<feature type="domain" description="J" evidence="7">
    <location>
        <begin position="7"/>
        <end position="69"/>
    </location>
</feature>
<keyword evidence="3" id="KW-0564">Palmitate</keyword>
<dbReference type="VEuPathDB" id="FungiDB:LCOR_01745.1"/>
<comment type="subcellular location">
    <subcellularLocation>
        <location evidence="1">Membrane</location>
        <topology evidence="1">Lipid-anchor</topology>
    </subcellularLocation>
</comment>
<dbReference type="Pfam" id="PF00226">
    <property type="entry name" value="DnaJ"/>
    <property type="match status" value="1"/>
</dbReference>
<gene>
    <name evidence="8" type="ORF">LCOR_01745.1</name>
</gene>